<evidence type="ECO:0000313" key="13">
    <source>
        <dbReference type="Proteomes" id="UP000562395"/>
    </source>
</evidence>
<keyword evidence="4" id="KW-0597">Phosphoprotein</keyword>
<dbReference type="SUPFAM" id="SSF55874">
    <property type="entry name" value="ATPase domain of HSP90 chaperone/DNA topoisomerase II/histidine kinase"/>
    <property type="match status" value="1"/>
</dbReference>
<dbReference type="GO" id="GO:0000155">
    <property type="term" value="F:phosphorelay sensor kinase activity"/>
    <property type="evidence" value="ECO:0007669"/>
    <property type="project" value="InterPro"/>
</dbReference>
<keyword evidence="9" id="KW-0812">Transmembrane</keyword>
<dbReference type="InterPro" id="IPR036097">
    <property type="entry name" value="HisK_dim/P_sf"/>
</dbReference>
<keyword evidence="7 12" id="KW-0418">Kinase</keyword>
<dbReference type="Gene3D" id="3.30.565.10">
    <property type="entry name" value="Histidine kinase-like ATPase, C-terminal domain"/>
    <property type="match status" value="1"/>
</dbReference>
<dbReference type="InterPro" id="IPR003594">
    <property type="entry name" value="HATPase_dom"/>
</dbReference>
<dbReference type="SMART" id="SM00387">
    <property type="entry name" value="HATPase_c"/>
    <property type="match status" value="1"/>
</dbReference>
<protein>
    <recommendedName>
        <fullName evidence="3">histidine kinase</fullName>
        <ecNumber evidence="3">2.7.13.3</ecNumber>
    </recommendedName>
</protein>
<dbReference type="InterPro" id="IPR004358">
    <property type="entry name" value="Sig_transdc_His_kin-like_C"/>
</dbReference>
<accession>A0A7W5ZYK5</accession>
<gene>
    <name evidence="12" type="ORF">GGQ88_002821</name>
</gene>
<evidence type="ECO:0000256" key="9">
    <source>
        <dbReference type="SAM" id="Phobius"/>
    </source>
</evidence>
<dbReference type="Pfam" id="PF00672">
    <property type="entry name" value="HAMP"/>
    <property type="match status" value="1"/>
</dbReference>
<evidence type="ECO:0000313" key="12">
    <source>
        <dbReference type="EMBL" id="MBB3861537.1"/>
    </source>
</evidence>
<comment type="subcellular location">
    <subcellularLocation>
        <location evidence="2">Membrane</location>
    </subcellularLocation>
</comment>
<sequence>MTLFRRFGLPERLLAILLLVAGVDFAANTLLFDRASRFALREDDAARVAEHLVIASRAIERTTSVDRARVARDLSTPRFAFEWRAKGRRASGSVALAGMREQILDVATELDRADLQLHLKSMGASGNIVGSVQLSDRSVLQFETYASNAWTLNAGRIATLLLPTLVLVVLAWVLFRATLAPLGTLVRATRKVGAGPPVAVAEQGTEEVRELIRAFNAMQQRIHQSMTDRTQSMLAIGHDLRTPIARMQLRLENTGLDSETMGDMTGDLSEMRHMLESLQAFVETGGSQLKADRLDVAVMTQTLVDTAADEGRDATFHGLESLEIIARPVSLRRALSNLLENALHYAGSVRVTVSRDGDTAQIAFDDDGPGIPEDRLDDVLQPFVRLDTARSRDTPGMGLGLPIVHRAVTLEGGTLQLRNNKDGGLCVLVRIPCAIG</sequence>
<comment type="catalytic activity">
    <reaction evidence="1">
        <text>ATP + protein L-histidine = ADP + protein N-phospho-L-histidine.</text>
        <dbReference type="EC" id="2.7.13.3"/>
    </reaction>
</comment>
<dbReference type="AlphaFoldDB" id="A0A7W5ZYK5"/>
<dbReference type="EC" id="2.7.13.3" evidence="3"/>
<evidence type="ECO:0000256" key="8">
    <source>
        <dbReference type="ARBA" id="ARBA00022840"/>
    </source>
</evidence>
<dbReference type="InterPro" id="IPR005467">
    <property type="entry name" value="His_kinase_dom"/>
</dbReference>
<dbReference type="EMBL" id="JACICY010000006">
    <property type="protein sequence ID" value="MBB3861537.1"/>
    <property type="molecule type" value="Genomic_DNA"/>
</dbReference>
<keyword evidence="8" id="KW-0067">ATP-binding</keyword>
<evidence type="ECO:0000259" key="11">
    <source>
        <dbReference type="PROSITE" id="PS50885"/>
    </source>
</evidence>
<name>A0A7W5ZYK5_9SPHN</name>
<dbReference type="InterPro" id="IPR003660">
    <property type="entry name" value="HAMP_dom"/>
</dbReference>
<dbReference type="Pfam" id="PF02518">
    <property type="entry name" value="HATPase_c"/>
    <property type="match status" value="1"/>
</dbReference>
<evidence type="ECO:0000256" key="4">
    <source>
        <dbReference type="ARBA" id="ARBA00022553"/>
    </source>
</evidence>
<evidence type="ECO:0000256" key="2">
    <source>
        <dbReference type="ARBA" id="ARBA00004370"/>
    </source>
</evidence>
<evidence type="ECO:0000256" key="5">
    <source>
        <dbReference type="ARBA" id="ARBA00022679"/>
    </source>
</evidence>
<evidence type="ECO:0000256" key="7">
    <source>
        <dbReference type="ARBA" id="ARBA00022777"/>
    </source>
</evidence>
<keyword evidence="13" id="KW-1185">Reference proteome</keyword>
<keyword evidence="9" id="KW-0472">Membrane</keyword>
<feature type="domain" description="Histidine kinase" evidence="10">
    <location>
        <begin position="235"/>
        <end position="435"/>
    </location>
</feature>
<dbReference type="SUPFAM" id="SSF47384">
    <property type="entry name" value="Homodimeric domain of signal transducing histidine kinase"/>
    <property type="match status" value="1"/>
</dbReference>
<dbReference type="Proteomes" id="UP000562395">
    <property type="component" value="Unassembled WGS sequence"/>
</dbReference>
<comment type="caution">
    <text evidence="12">The sequence shown here is derived from an EMBL/GenBank/DDBJ whole genome shotgun (WGS) entry which is preliminary data.</text>
</comment>
<dbReference type="GO" id="GO:0005886">
    <property type="term" value="C:plasma membrane"/>
    <property type="evidence" value="ECO:0007669"/>
    <property type="project" value="TreeGrafter"/>
</dbReference>
<evidence type="ECO:0000256" key="3">
    <source>
        <dbReference type="ARBA" id="ARBA00012438"/>
    </source>
</evidence>
<dbReference type="PROSITE" id="PS50109">
    <property type="entry name" value="HIS_KIN"/>
    <property type="match status" value="1"/>
</dbReference>
<keyword evidence="9" id="KW-1133">Transmembrane helix</keyword>
<dbReference type="GO" id="GO:0005524">
    <property type="term" value="F:ATP binding"/>
    <property type="evidence" value="ECO:0007669"/>
    <property type="project" value="UniProtKB-KW"/>
</dbReference>
<dbReference type="PRINTS" id="PR00344">
    <property type="entry name" value="BCTRLSENSOR"/>
</dbReference>
<dbReference type="InterPro" id="IPR050980">
    <property type="entry name" value="2C_sensor_his_kinase"/>
</dbReference>
<evidence type="ECO:0000259" key="10">
    <source>
        <dbReference type="PROSITE" id="PS50109"/>
    </source>
</evidence>
<dbReference type="PANTHER" id="PTHR44936">
    <property type="entry name" value="SENSOR PROTEIN CREC"/>
    <property type="match status" value="1"/>
</dbReference>
<dbReference type="SMART" id="SM00304">
    <property type="entry name" value="HAMP"/>
    <property type="match status" value="1"/>
</dbReference>
<feature type="domain" description="HAMP" evidence="11">
    <location>
        <begin position="176"/>
        <end position="227"/>
    </location>
</feature>
<evidence type="ECO:0000256" key="6">
    <source>
        <dbReference type="ARBA" id="ARBA00022741"/>
    </source>
</evidence>
<feature type="transmembrane region" description="Helical" evidence="9">
    <location>
        <begin position="157"/>
        <end position="175"/>
    </location>
</feature>
<reference evidence="12 13" key="1">
    <citation type="submission" date="2020-08" db="EMBL/GenBank/DDBJ databases">
        <title>Genomic Encyclopedia of Type Strains, Phase IV (KMG-IV): sequencing the most valuable type-strain genomes for metagenomic binning, comparative biology and taxonomic classification.</title>
        <authorList>
            <person name="Goeker M."/>
        </authorList>
    </citation>
    <scope>NUCLEOTIDE SEQUENCE [LARGE SCALE GENOMIC DNA]</scope>
    <source>
        <strain evidence="12 13">DSM 14552</strain>
    </source>
</reference>
<dbReference type="InterPro" id="IPR036890">
    <property type="entry name" value="HATPase_C_sf"/>
</dbReference>
<proteinExistence type="predicted"/>
<dbReference type="CDD" id="cd06225">
    <property type="entry name" value="HAMP"/>
    <property type="match status" value="1"/>
</dbReference>
<keyword evidence="5" id="KW-0808">Transferase</keyword>
<evidence type="ECO:0000256" key="1">
    <source>
        <dbReference type="ARBA" id="ARBA00000085"/>
    </source>
</evidence>
<dbReference type="PANTHER" id="PTHR44936:SF10">
    <property type="entry name" value="SENSOR PROTEIN RSTB"/>
    <property type="match status" value="1"/>
</dbReference>
<dbReference type="PROSITE" id="PS50885">
    <property type="entry name" value="HAMP"/>
    <property type="match status" value="1"/>
</dbReference>
<keyword evidence="6" id="KW-0547">Nucleotide-binding</keyword>
<dbReference type="Gene3D" id="1.10.287.130">
    <property type="match status" value="1"/>
</dbReference>
<dbReference type="RefSeq" id="WP_183614028.1">
    <property type="nucleotide sequence ID" value="NZ_JACICY010000006.1"/>
</dbReference>
<organism evidence="12 13">
    <name type="scientific">Novosphingobium hassiacum</name>
    <dbReference type="NCBI Taxonomy" id="173676"/>
    <lineage>
        <taxon>Bacteria</taxon>
        <taxon>Pseudomonadati</taxon>
        <taxon>Pseudomonadota</taxon>
        <taxon>Alphaproteobacteria</taxon>
        <taxon>Sphingomonadales</taxon>
        <taxon>Sphingomonadaceae</taxon>
        <taxon>Novosphingobium</taxon>
    </lineage>
</organism>